<evidence type="ECO:0000256" key="8">
    <source>
        <dbReference type="ARBA" id="ARBA00048543"/>
    </source>
</evidence>
<evidence type="ECO:0000313" key="13">
    <source>
        <dbReference type="EMBL" id="SIN90816.1"/>
    </source>
</evidence>
<keyword evidence="14" id="KW-1185">Reference proteome</keyword>
<accession>A0A1N6F6I6</accession>
<feature type="binding site" evidence="9">
    <location>
        <position position="10"/>
    </location>
    <ligand>
        <name>NADPH</name>
        <dbReference type="ChEBI" id="CHEBI:57783"/>
    </ligand>
</feature>
<protein>
    <recommendedName>
        <fullName evidence="9">1-deoxy-D-xylulose 5-phosphate reductoisomerase</fullName>
        <shortName evidence="9">DXP reductoisomerase</shortName>
        <ecNumber evidence="9">1.1.1.267</ecNumber>
    </recommendedName>
    <alternativeName>
        <fullName evidence="9">1-deoxyxylulose-5-phosphate reductoisomerase</fullName>
    </alternativeName>
    <alternativeName>
        <fullName evidence="9">2-C-methyl-D-erythritol 4-phosphate synthase</fullName>
    </alternativeName>
</protein>
<dbReference type="GO" id="GO:0030145">
    <property type="term" value="F:manganese ion binding"/>
    <property type="evidence" value="ECO:0007669"/>
    <property type="project" value="TreeGrafter"/>
</dbReference>
<feature type="binding site" evidence="9">
    <location>
        <position position="147"/>
    </location>
    <ligand>
        <name>Mn(2+)</name>
        <dbReference type="ChEBI" id="CHEBI:29035"/>
    </ligand>
</feature>
<feature type="binding site" evidence="9">
    <location>
        <position position="194"/>
    </location>
    <ligand>
        <name>1-deoxy-D-xylulose 5-phosphate</name>
        <dbReference type="ChEBI" id="CHEBI:57792"/>
    </ligand>
</feature>
<dbReference type="Pfam" id="PF08436">
    <property type="entry name" value="DXP_redisom_C"/>
    <property type="match status" value="1"/>
</dbReference>
<evidence type="ECO:0000256" key="7">
    <source>
        <dbReference type="ARBA" id="ARBA00023229"/>
    </source>
</evidence>
<dbReference type="UniPathway" id="UPA00056">
    <property type="reaction ID" value="UER00092"/>
</dbReference>
<feature type="binding site" evidence="9">
    <location>
        <position position="200"/>
    </location>
    <ligand>
        <name>NADPH</name>
        <dbReference type="ChEBI" id="CHEBI:57783"/>
    </ligand>
</feature>
<feature type="binding site" evidence="9">
    <location>
        <position position="216"/>
    </location>
    <ligand>
        <name>1-deoxy-D-xylulose 5-phosphate</name>
        <dbReference type="ChEBI" id="CHEBI:57792"/>
    </ligand>
</feature>
<feature type="binding site" evidence="9">
    <location>
        <position position="11"/>
    </location>
    <ligand>
        <name>NADPH</name>
        <dbReference type="ChEBI" id="CHEBI:57783"/>
    </ligand>
</feature>
<dbReference type="NCBIfam" id="TIGR00243">
    <property type="entry name" value="Dxr"/>
    <property type="match status" value="1"/>
</dbReference>
<dbReference type="FunFam" id="3.40.50.720:FF:000045">
    <property type="entry name" value="1-deoxy-D-xylulose 5-phosphate reductoisomerase"/>
    <property type="match status" value="1"/>
</dbReference>
<dbReference type="Pfam" id="PF02670">
    <property type="entry name" value="DXP_reductoisom"/>
    <property type="match status" value="1"/>
</dbReference>
<feature type="binding site" evidence="9">
    <location>
        <position position="171"/>
    </location>
    <ligand>
        <name>1-deoxy-D-xylulose 5-phosphate</name>
        <dbReference type="ChEBI" id="CHEBI:57792"/>
    </ligand>
</feature>
<evidence type="ECO:0000256" key="5">
    <source>
        <dbReference type="ARBA" id="ARBA00023002"/>
    </source>
</evidence>
<feature type="domain" description="1-deoxy-D-xylulose 5-phosphate reductoisomerase C-terminal" evidence="11">
    <location>
        <begin position="141"/>
        <end position="224"/>
    </location>
</feature>
<reference evidence="14" key="1">
    <citation type="submission" date="2016-11" db="EMBL/GenBank/DDBJ databases">
        <authorList>
            <person name="Varghese N."/>
            <person name="Submissions S."/>
        </authorList>
    </citation>
    <scope>NUCLEOTIDE SEQUENCE [LARGE SCALE GENOMIC DNA]</scope>
    <source>
        <strain evidence="14">DSM 29440</strain>
    </source>
</reference>
<dbReference type="EMBL" id="FSRL01000001">
    <property type="protein sequence ID" value="SIN90816.1"/>
    <property type="molecule type" value="Genomic_DNA"/>
</dbReference>
<feature type="binding site" evidence="9">
    <location>
        <position position="121"/>
    </location>
    <ligand>
        <name>NADPH</name>
        <dbReference type="ChEBI" id="CHEBI:57783"/>
    </ligand>
</feature>
<gene>
    <name evidence="9" type="primary">dxr</name>
    <name evidence="13" type="ORF">SAMN05444002_1413</name>
</gene>
<feature type="binding site" evidence="9">
    <location>
        <position position="12"/>
    </location>
    <ligand>
        <name>NADPH</name>
        <dbReference type="ChEBI" id="CHEBI:57783"/>
    </ligand>
</feature>
<feature type="binding site" evidence="9">
    <location>
        <position position="119"/>
    </location>
    <ligand>
        <name>NADPH</name>
        <dbReference type="ChEBI" id="CHEBI:57783"/>
    </ligand>
</feature>
<dbReference type="AlphaFoldDB" id="A0A1N6F6I6"/>
<evidence type="ECO:0000256" key="9">
    <source>
        <dbReference type="HAMAP-Rule" id="MF_00183"/>
    </source>
</evidence>
<feature type="binding site" evidence="9">
    <location>
        <position position="13"/>
    </location>
    <ligand>
        <name>NADPH</name>
        <dbReference type="ChEBI" id="CHEBI:57783"/>
    </ligand>
</feature>
<sequence>MKRVTLLGSTGSIGESALDLIGRGGFRVEAVTGGRNLARLAEQAVETGAALAVTCFSECYEELAARLEGTDVEVAAGPDAVAQAAGRPADLVLNGIVGAAGLQPSLAALTAGSTLALANKESLVCAGPLVMATAARHGGRVLPVDSEHSAVFQALVGEDIGAVERVVITASGGAFRDWPLEEIARATPEQAATHPNWDMGQRITIDSASMFNKALEVIEAHEFFGLAPEQIEVLVHPQSAVHALVGFVDGAMMAHLGAPDMRHAIGYALNWPERAALPVDRLDLAALGRLDFATPDPARYPALGLAWEVMRAGGLMGAVFNAAKEAALDGFLDRRIGFADMARIVERVMGRMASQTGLNNDMMSLDNVLQADQMARQLAREAMAEAKEATG</sequence>
<feature type="binding site" evidence="9">
    <location>
        <position position="216"/>
    </location>
    <ligand>
        <name>Mn(2+)</name>
        <dbReference type="ChEBI" id="CHEBI:29035"/>
    </ligand>
</feature>
<evidence type="ECO:0000313" key="14">
    <source>
        <dbReference type="Proteomes" id="UP000184932"/>
    </source>
</evidence>
<evidence type="ECO:0000259" key="10">
    <source>
        <dbReference type="Pfam" id="PF02670"/>
    </source>
</evidence>
<comment type="function">
    <text evidence="9">Catalyzes the NADPH-dependent rearrangement and reduction of 1-deoxy-D-xylulose-5-phosphate (DXP) to 2-C-methyl-D-erythritol 4-phosphate (MEP).</text>
</comment>
<dbReference type="InterPro" id="IPR013644">
    <property type="entry name" value="DXP_reductoisomerase_C"/>
</dbReference>
<feature type="domain" description="DXP reductoisomerase C-terminal" evidence="12">
    <location>
        <begin position="256"/>
        <end position="377"/>
    </location>
</feature>
<dbReference type="InterPro" id="IPR026877">
    <property type="entry name" value="DXPR_C"/>
</dbReference>
<feature type="binding site" evidence="9">
    <location>
        <position position="36"/>
    </location>
    <ligand>
        <name>NADPH</name>
        <dbReference type="ChEBI" id="CHEBI:57783"/>
    </ligand>
</feature>
<dbReference type="SUPFAM" id="SSF55347">
    <property type="entry name" value="Glyceraldehyde-3-phosphate dehydrogenase-like, C-terminal domain"/>
    <property type="match status" value="1"/>
</dbReference>
<evidence type="ECO:0000256" key="6">
    <source>
        <dbReference type="ARBA" id="ARBA00023211"/>
    </source>
</evidence>
<keyword evidence="6 9" id="KW-0464">Manganese</keyword>
<keyword evidence="13" id="KW-0413">Isomerase</keyword>
<dbReference type="GO" id="GO:0030604">
    <property type="term" value="F:1-deoxy-D-xylulose-5-phosphate reductoisomerase activity"/>
    <property type="evidence" value="ECO:0007669"/>
    <property type="project" value="UniProtKB-UniRule"/>
</dbReference>
<dbReference type="Gene3D" id="3.40.50.720">
    <property type="entry name" value="NAD(P)-binding Rossmann-like Domain"/>
    <property type="match status" value="1"/>
</dbReference>
<evidence type="ECO:0000259" key="11">
    <source>
        <dbReference type="Pfam" id="PF08436"/>
    </source>
</evidence>
<feature type="binding site" evidence="9">
    <location>
        <position position="145"/>
    </location>
    <ligand>
        <name>Mn(2+)</name>
        <dbReference type="ChEBI" id="CHEBI:29035"/>
    </ligand>
</feature>
<dbReference type="HAMAP" id="MF_00183">
    <property type="entry name" value="DXP_reductoisom"/>
    <property type="match status" value="1"/>
</dbReference>
<feature type="binding site" evidence="9">
    <location>
        <position position="146"/>
    </location>
    <ligand>
        <name>1-deoxy-D-xylulose 5-phosphate</name>
        <dbReference type="ChEBI" id="CHEBI:57792"/>
    </ligand>
</feature>
<dbReference type="EC" id="1.1.1.267" evidence="9"/>
<feature type="binding site" evidence="9">
    <location>
        <position position="147"/>
    </location>
    <ligand>
        <name>1-deoxy-D-xylulose 5-phosphate</name>
        <dbReference type="ChEBI" id="CHEBI:57792"/>
    </ligand>
</feature>
<evidence type="ECO:0000256" key="2">
    <source>
        <dbReference type="ARBA" id="ARBA00006825"/>
    </source>
</evidence>
<keyword evidence="3 9" id="KW-0479">Metal-binding</keyword>
<evidence type="ECO:0000256" key="3">
    <source>
        <dbReference type="ARBA" id="ARBA00022723"/>
    </source>
</evidence>
<dbReference type="RefSeq" id="WP_074255488.1">
    <property type="nucleotide sequence ID" value="NZ_FSRL01000001.1"/>
</dbReference>
<feature type="binding site" evidence="9">
    <location>
        <position position="212"/>
    </location>
    <ligand>
        <name>1-deoxy-D-xylulose 5-phosphate</name>
        <dbReference type="ChEBI" id="CHEBI:57792"/>
    </ligand>
</feature>
<keyword evidence="5 9" id="KW-0560">Oxidoreductase</keyword>
<proteinExistence type="inferred from homology"/>
<dbReference type="GO" id="GO:0051484">
    <property type="term" value="P:isopentenyl diphosphate biosynthetic process, methylerythritol 4-phosphate pathway involved in terpenoid biosynthetic process"/>
    <property type="evidence" value="ECO:0007669"/>
    <property type="project" value="UniProtKB-ARBA"/>
</dbReference>
<evidence type="ECO:0000256" key="1">
    <source>
        <dbReference type="ARBA" id="ARBA00005094"/>
    </source>
</evidence>
<evidence type="ECO:0000259" key="12">
    <source>
        <dbReference type="Pfam" id="PF13288"/>
    </source>
</evidence>
<organism evidence="13 14">
    <name type="scientific">Vannielia litorea</name>
    <dbReference type="NCBI Taxonomy" id="1217970"/>
    <lineage>
        <taxon>Bacteria</taxon>
        <taxon>Pseudomonadati</taxon>
        <taxon>Pseudomonadota</taxon>
        <taxon>Alphaproteobacteria</taxon>
        <taxon>Rhodobacterales</taxon>
        <taxon>Paracoccaceae</taxon>
        <taxon>Vannielia</taxon>
    </lineage>
</organism>
<comment type="catalytic activity">
    <reaction evidence="8">
        <text>2-C-methyl-D-erythritol 4-phosphate + NADP(+) = 1-deoxy-D-xylulose 5-phosphate + NADPH + H(+)</text>
        <dbReference type="Rhea" id="RHEA:13717"/>
        <dbReference type="ChEBI" id="CHEBI:15378"/>
        <dbReference type="ChEBI" id="CHEBI:57783"/>
        <dbReference type="ChEBI" id="CHEBI:57792"/>
        <dbReference type="ChEBI" id="CHEBI:58262"/>
        <dbReference type="ChEBI" id="CHEBI:58349"/>
        <dbReference type="EC" id="1.1.1.267"/>
    </reaction>
    <physiologicalReaction direction="right-to-left" evidence="8">
        <dbReference type="Rhea" id="RHEA:13719"/>
    </physiologicalReaction>
</comment>
<dbReference type="GO" id="GO:0016853">
    <property type="term" value="F:isomerase activity"/>
    <property type="evidence" value="ECO:0007669"/>
    <property type="project" value="UniProtKB-KW"/>
</dbReference>
<dbReference type="PANTHER" id="PTHR30525">
    <property type="entry name" value="1-DEOXY-D-XYLULOSE 5-PHOSPHATE REDUCTOISOMERASE"/>
    <property type="match status" value="1"/>
</dbReference>
<dbReference type="Proteomes" id="UP000184932">
    <property type="component" value="Unassembled WGS sequence"/>
</dbReference>
<comment type="pathway">
    <text evidence="1 9">Isoprenoid biosynthesis; isopentenyl diphosphate biosynthesis via DXP pathway; isopentenyl diphosphate from 1-deoxy-D-xylulose 5-phosphate: step 1/6.</text>
</comment>
<dbReference type="InterPro" id="IPR013512">
    <property type="entry name" value="DXP_reductoisomerase_N"/>
</dbReference>
<dbReference type="Gene3D" id="1.10.1740.10">
    <property type="match status" value="1"/>
</dbReference>
<comment type="cofactor">
    <cofactor evidence="9">
        <name>Mg(2+)</name>
        <dbReference type="ChEBI" id="CHEBI:18420"/>
    </cofactor>
    <cofactor evidence="9">
        <name>Mn(2+)</name>
        <dbReference type="ChEBI" id="CHEBI:29035"/>
    </cofactor>
</comment>
<dbReference type="STRING" id="1217970.SAMN05444002_1413"/>
<keyword evidence="4 9" id="KW-0521">NADP</keyword>
<dbReference type="SUPFAM" id="SSF51735">
    <property type="entry name" value="NAD(P)-binding Rossmann-fold domains"/>
    <property type="match status" value="1"/>
</dbReference>
<comment type="similarity">
    <text evidence="2 9">Belongs to the DXR family.</text>
</comment>
<feature type="binding site" evidence="9">
    <location>
        <position position="35"/>
    </location>
    <ligand>
        <name>NADPH</name>
        <dbReference type="ChEBI" id="CHEBI:57783"/>
    </ligand>
</feature>
<feature type="binding site" evidence="9">
    <location>
        <position position="213"/>
    </location>
    <ligand>
        <name>1-deoxy-D-xylulose 5-phosphate</name>
        <dbReference type="ChEBI" id="CHEBI:57792"/>
    </ligand>
</feature>
<evidence type="ECO:0000256" key="4">
    <source>
        <dbReference type="ARBA" id="ARBA00022857"/>
    </source>
</evidence>
<dbReference type="Pfam" id="PF13288">
    <property type="entry name" value="DXPR_C"/>
    <property type="match status" value="1"/>
</dbReference>
<dbReference type="InterPro" id="IPR003821">
    <property type="entry name" value="DXP_reductoisomerase"/>
</dbReference>
<dbReference type="SUPFAM" id="SSF69055">
    <property type="entry name" value="1-deoxy-D-xylulose-5-phosphate reductoisomerase, C-terminal domain"/>
    <property type="match status" value="1"/>
</dbReference>
<feature type="binding site" evidence="9">
    <location>
        <position position="120"/>
    </location>
    <ligand>
        <name>1-deoxy-D-xylulose 5-phosphate</name>
        <dbReference type="ChEBI" id="CHEBI:57792"/>
    </ligand>
</feature>
<dbReference type="PIRSF" id="PIRSF006205">
    <property type="entry name" value="Dxp_reductismrs"/>
    <property type="match status" value="1"/>
</dbReference>
<dbReference type="InterPro" id="IPR036169">
    <property type="entry name" value="DXPR_C_sf"/>
</dbReference>
<dbReference type="InterPro" id="IPR036291">
    <property type="entry name" value="NAD(P)-bd_dom_sf"/>
</dbReference>
<feature type="binding site" evidence="9">
    <location>
        <position position="34"/>
    </location>
    <ligand>
        <name>NADPH</name>
        <dbReference type="ChEBI" id="CHEBI:57783"/>
    </ligand>
</feature>
<dbReference type="OrthoDB" id="9806546at2"/>
<feature type="binding site" evidence="9">
    <location>
        <position position="207"/>
    </location>
    <ligand>
        <name>1-deoxy-D-xylulose 5-phosphate</name>
        <dbReference type="ChEBI" id="CHEBI:57792"/>
    </ligand>
</feature>
<keyword evidence="9" id="KW-0460">Magnesium</keyword>
<name>A0A1N6F6I6_9RHOB</name>
<feature type="domain" description="1-deoxy-D-xylulose 5-phosphate reductoisomerase N-terminal" evidence="10">
    <location>
        <begin position="4"/>
        <end position="127"/>
    </location>
</feature>
<dbReference type="GO" id="GO:0070402">
    <property type="term" value="F:NADPH binding"/>
    <property type="evidence" value="ECO:0007669"/>
    <property type="project" value="InterPro"/>
</dbReference>
<keyword evidence="7 9" id="KW-0414">Isoprene biosynthesis</keyword>
<dbReference type="PANTHER" id="PTHR30525:SF0">
    <property type="entry name" value="1-DEOXY-D-XYLULOSE 5-PHOSPHATE REDUCTOISOMERASE, CHLOROPLASTIC"/>
    <property type="match status" value="1"/>
</dbReference>